<accession>A0A1V6T821</accession>
<dbReference type="Pfam" id="PF23584">
    <property type="entry name" value="DUF7136"/>
    <property type="match status" value="1"/>
</dbReference>
<reference evidence="4" key="1">
    <citation type="journal article" date="2017" name="Nat. Microbiol.">
        <title>Global analysis of biosynthetic gene clusters reveals vast potential of secondary metabolite production in Penicillium species.</title>
        <authorList>
            <person name="Nielsen J.C."/>
            <person name="Grijseels S."/>
            <person name="Prigent S."/>
            <person name="Ji B."/>
            <person name="Dainat J."/>
            <person name="Nielsen K.F."/>
            <person name="Frisvad J.C."/>
            <person name="Workman M."/>
            <person name="Nielsen J."/>
        </authorList>
    </citation>
    <scope>NUCLEOTIDE SEQUENCE [LARGE SCALE GENOMIC DNA]</scope>
    <source>
        <strain evidence="4">IBT 24891</strain>
    </source>
</reference>
<dbReference type="EMBL" id="MLKD01000010">
    <property type="protein sequence ID" value="OQE22497.1"/>
    <property type="molecule type" value="Genomic_DNA"/>
</dbReference>
<evidence type="ECO:0000313" key="4">
    <source>
        <dbReference type="Proteomes" id="UP000191285"/>
    </source>
</evidence>
<name>A0A1V6T821_9EURO</name>
<sequence length="290" mass="31343">MAATSGPSNSARIELDIVFPRNTTYNTMTTPPIVLAMQNAPTAAFFDYDLTWDLESDSFFFLSSTFNTYNYGNKFNYTSGENAVLLDAAPPGQKLDPGHYTLAWQLRSSHCTHDGSETTIETGNVASGTLYFTVVDDKSGTDYSLSECPGYLGSFSAKSAMDTCPEVIEDKVEPQPCDSRLRDDQIKCVESYLSGETDMSICVSAFDDIQSGDKVEWKYADKAQANDNAGGSSKNTNGSTSTSSSSNETESDEMENSSDDSPSQATELRPGFVQLAIAIVVVGSLLSFVQ</sequence>
<feature type="domain" description="DUF7136" evidence="2">
    <location>
        <begin position="9"/>
        <end position="150"/>
    </location>
</feature>
<organism evidence="3 4">
    <name type="scientific">Penicillium steckii</name>
    <dbReference type="NCBI Taxonomy" id="303698"/>
    <lineage>
        <taxon>Eukaryota</taxon>
        <taxon>Fungi</taxon>
        <taxon>Dikarya</taxon>
        <taxon>Ascomycota</taxon>
        <taxon>Pezizomycotina</taxon>
        <taxon>Eurotiomycetes</taxon>
        <taxon>Eurotiomycetidae</taxon>
        <taxon>Eurotiales</taxon>
        <taxon>Aspergillaceae</taxon>
        <taxon>Penicillium</taxon>
    </lineage>
</organism>
<comment type="caution">
    <text evidence="3">The sequence shown here is derived from an EMBL/GenBank/DDBJ whole genome shotgun (WGS) entry which is preliminary data.</text>
</comment>
<feature type="compositionally biased region" description="Low complexity" evidence="1">
    <location>
        <begin position="230"/>
        <end position="248"/>
    </location>
</feature>
<evidence type="ECO:0000259" key="2">
    <source>
        <dbReference type="Pfam" id="PF23584"/>
    </source>
</evidence>
<evidence type="ECO:0000256" key="1">
    <source>
        <dbReference type="SAM" id="MobiDB-lite"/>
    </source>
</evidence>
<feature type="compositionally biased region" description="Acidic residues" evidence="1">
    <location>
        <begin position="249"/>
        <end position="258"/>
    </location>
</feature>
<dbReference type="InterPro" id="IPR055560">
    <property type="entry name" value="DUF7136"/>
</dbReference>
<dbReference type="AlphaFoldDB" id="A0A1V6T821"/>
<keyword evidence="4" id="KW-1185">Reference proteome</keyword>
<proteinExistence type="predicted"/>
<feature type="region of interest" description="Disordered" evidence="1">
    <location>
        <begin position="225"/>
        <end position="266"/>
    </location>
</feature>
<protein>
    <recommendedName>
        <fullName evidence="2">DUF7136 domain-containing protein</fullName>
    </recommendedName>
</protein>
<evidence type="ECO:0000313" key="3">
    <source>
        <dbReference type="EMBL" id="OQE22497.1"/>
    </source>
</evidence>
<dbReference type="Proteomes" id="UP000191285">
    <property type="component" value="Unassembled WGS sequence"/>
</dbReference>
<gene>
    <name evidence="3" type="ORF">PENSTE_c010G10311</name>
</gene>
<dbReference type="OrthoDB" id="4490227at2759"/>